<keyword evidence="2" id="KW-1185">Reference proteome</keyword>
<dbReference type="InterPro" id="IPR009351">
    <property type="entry name" value="AlkZ-like"/>
</dbReference>
<dbReference type="Pfam" id="PF06224">
    <property type="entry name" value="AlkZ-like"/>
    <property type="match status" value="1"/>
</dbReference>
<evidence type="ECO:0008006" key="3">
    <source>
        <dbReference type="Google" id="ProtNLM"/>
    </source>
</evidence>
<dbReference type="EMBL" id="BMCS01000001">
    <property type="protein sequence ID" value="GGF08969.1"/>
    <property type="molecule type" value="Genomic_DNA"/>
</dbReference>
<dbReference type="PANTHER" id="PTHR38479">
    <property type="entry name" value="LMO0824 PROTEIN"/>
    <property type="match status" value="1"/>
</dbReference>
<gene>
    <name evidence="1" type="ORF">GCM10007298_01090</name>
</gene>
<dbReference type="Proteomes" id="UP000632454">
    <property type="component" value="Unassembled WGS sequence"/>
</dbReference>
<evidence type="ECO:0000313" key="1">
    <source>
        <dbReference type="EMBL" id="GGF08969.1"/>
    </source>
</evidence>
<accession>A0ABQ1U4A5</accession>
<comment type="caution">
    <text evidence="1">The sequence shown here is derived from an EMBL/GenBank/DDBJ whole genome shotgun (WGS) entry which is preliminary data.</text>
</comment>
<proteinExistence type="predicted"/>
<dbReference type="PANTHER" id="PTHR38479:SF2">
    <property type="entry name" value="WINGED HELIX DNA-BINDING DOMAIN-CONTAINING PROTEIN"/>
    <property type="match status" value="1"/>
</dbReference>
<organism evidence="1 2">
    <name type="scientific">Williamsia phyllosphaerae</name>
    <dbReference type="NCBI Taxonomy" id="885042"/>
    <lineage>
        <taxon>Bacteria</taxon>
        <taxon>Bacillati</taxon>
        <taxon>Actinomycetota</taxon>
        <taxon>Actinomycetes</taxon>
        <taxon>Mycobacteriales</taxon>
        <taxon>Nocardiaceae</taxon>
        <taxon>Williamsia</taxon>
    </lineage>
</organism>
<name>A0ABQ1U4A5_9NOCA</name>
<reference evidence="2" key="1">
    <citation type="journal article" date="2019" name="Int. J. Syst. Evol. Microbiol.">
        <title>The Global Catalogue of Microorganisms (GCM) 10K type strain sequencing project: providing services to taxonomists for standard genome sequencing and annotation.</title>
        <authorList>
            <consortium name="The Broad Institute Genomics Platform"/>
            <consortium name="The Broad Institute Genome Sequencing Center for Infectious Disease"/>
            <person name="Wu L."/>
            <person name="Ma J."/>
        </authorList>
    </citation>
    <scope>NUCLEOTIDE SEQUENCE [LARGE SCALE GENOMIC DNA]</scope>
    <source>
        <strain evidence="2">CCM 7855</strain>
    </source>
</reference>
<protein>
    <recommendedName>
        <fullName evidence="3">Winged helix DNA-binding domain-containing protein</fullName>
    </recommendedName>
</protein>
<sequence length="405" mass="44671">MSTRLRVTAAQRRARMLRRHLLTDADRADDALEVARAVVALHATCPPTVFMSVWARTTGFVPDDLQALLYESRSLVKQLAMRRTVFVVDRATLADAVSAVGPRVAASERTNMLRDLRRSPDFDDPEGWIDTARSAVVAELSDGTLASSSELRKRLPQLDGVIVAGPLDTWGGSSPMGPRVLNMMSAAGDIVRGPNTAGWHVSRPRWSSMSRWLGTELVLADPEAGHRAMVERWLRSFGPGTETDIVWWLGSTKKAVRTALAQLDAVEVDIEVDTDRFEPGYLLPDDLEPVEPVPPTGAVLPELDPTTMGWKERGWYLGAHGAEMFDRNGNGGQSIWWDGRIVGGWFFRPDGSIGLHPLEKLPRAATKDLSARADALADWLGEVRPKPGYPAPFMAEHRLVMNEKK</sequence>
<evidence type="ECO:0000313" key="2">
    <source>
        <dbReference type="Proteomes" id="UP000632454"/>
    </source>
</evidence>